<accession>A0ABT1JFI7</accession>
<dbReference type="EMBL" id="AUBJ02000001">
    <property type="protein sequence ID" value="MCP2331257.1"/>
    <property type="molecule type" value="Genomic_DNA"/>
</dbReference>
<dbReference type="Proteomes" id="UP000791080">
    <property type="component" value="Unassembled WGS sequence"/>
</dbReference>
<evidence type="ECO:0000313" key="2">
    <source>
        <dbReference type="EMBL" id="MCP2331257.1"/>
    </source>
</evidence>
<keyword evidence="3" id="KW-1185">Reference proteome</keyword>
<proteinExistence type="predicted"/>
<evidence type="ECO:0000313" key="3">
    <source>
        <dbReference type="Proteomes" id="UP000791080"/>
    </source>
</evidence>
<comment type="caution">
    <text evidence="2">The sequence shown here is derived from an EMBL/GenBank/DDBJ whole genome shotgun (WGS) entry which is preliminary data.</text>
</comment>
<sequence>MVLEMALGALIALVGLWVVERLDRWFGPAIRMALRVRRARRTTRQALASVGMTRPTSTRRPFHATGSRSAR</sequence>
<name>A0ABT1JFI7_ACTCY</name>
<organism evidence="2 3">
    <name type="scientific">Actinoalloteichus caeruleus DSM 43889</name>
    <dbReference type="NCBI Taxonomy" id="1120930"/>
    <lineage>
        <taxon>Bacteria</taxon>
        <taxon>Bacillati</taxon>
        <taxon>Actinomycetota</taxon>
        <taxon>Actinomycetes</taxon>
        <taxon>Pseudonocardiales</taxon>
        <taxon>Pseudonocardiaceae</taxon>
        <taxon>Actinoalloteichus</taxon>
        <taxon>Actinoalloteichus cyanogriseus</taxon>
    </lineage>
</organism>
<reference evidence="2 3" key="1">
    <citation type="submission" date="2022-06" db="EMBL/GenBank/DDBJ databases">
        <title>Genomic Encyclopedia of Type Strains, Phase I: the one thousand microbial genomes (KMG-I) project.</title>
        <authorList>
            <person name="Kyrpides N."/>
        </authorList>
    </citation>
    <scope>NUCLEOTIDE SEQUENCE [LARGE SCALE GENOMIC DNA]</scope>
    <source>
        <strain evidence="2 3">DSM 43889</strain>
    </source>
</reference>
<dbReference type="RefSeq" id="WP_026419138.1">
    <property type="nucleotide sequence ID" value="NZ_AUBJ02000001.1"/>
</dbReference>
<protein>
    <submittedName>
        <fullName evidence="2">Uncharacterized protein</fullName>
    </submittedName>
</protein>
<evidence type="ECO:0000256" key="1">
    <source>
        <dbReference type="SAM" id="MobiDB-lite"/>
    </source>
</evidence>
<feature type="region of interest" description="Disordered" evidence="1">
    <location>
        <begin position="48"/>
        <end position="71"/>
    </location>
</feature>
<gene>
    <name evidence="2" type="ORF">G443_001527</name>
</gene>